<dbReference type="Pfam" id="PF00106">
    <property type="entry name" value="adh_short"/>
    <property type="match status" value="1"/>
</dbReference>
<dbReference type="KEGG" id="chk:D4L85_31820"/>
<dbReference type="Proteomes" id="UP000266183">
    <property type="component" value="Chromosome"/>
</dbReference>
<keyword evidence="2" id="KW-1185">Reference proteome</keyword>
<dbReference type="EMBL" id="CP032382">
    <property type="protein sequence ID" value="AYB34889.1"/>
    <property type="molecule type" value="Genomic_DNA"/>
</dbReference>
<gene>
    <name evidence="1" type="ORF">D4L85_31820</name>
</gene>
<dbReference type="InterPro" id="IPR036291">
    <property type="entry name" value="NAD(P)-bd_dom_sf"/>
</dbReference>
<protein>
    <submittedName>
        <fullName evidence="1">SDR family NAD(P)-dependent oxidoreductase</fullName>
    </submittedName>
</protein>
<dbReference type="Gene3D" id="3.40.50.720">
    <property type="entry name" value="NAD(P)-binding Rossmann-like Domain"/>
    <property type="match status" value="1"/>
</dbReference>
<evidence type="ECO:0000313" key="1">
    <source>
        <dbReference type="EMBL" id="AYB34889.1"/>
    </source>
</evidence>
<accession>A0A385SUK1</accession>
<dbReference type="SUPFAM" id="SSF51735">
    <property type="entry name" value="NAD(P)-binding Rossmann-fold domains"/>
    <property type="match status" value="1"/>
</dbReference>
<dbReference type="RefSeq" id="WP_119758142.1">
    <property type="nucleotide sequence ID" value="NZ_CP032382.1"/>
</dbReference>
<organism evidence="1 2">
    <name type="scientific">Chryseolinea soli</name>
    <dbReference type="NCBI Taxonomy" id="2321403"/>
    <lineage>
        <taxon>Bacteria</taxon>
        <taxon>Pseudomonadati</taxon>
        <taxon>Bacteroidota</taxon>
        <taxon>Cytophagia</taxon>
        <taxon>Cytophagales</taxon>
        <taxon>Fulvivirgaceae</taxon>
        <taxon>Chryseolinea</taxon>
    </lineage>
</organism>
<sequence length="43" mass="4492">MKKNKVRLITGAGSGIGLEIAKAALSAGNRVVAMGRRMTSLTY</sequence>
<dbReference type="OrthoDB" id="9775296at2"/>
<dbReference type="InterPro" id="IPR002347">
    <property type="entry name" value="SDR_fam"/>
</dbReference>
<proteinExistence type="predicted"/>
<evidence type="ECO:0000313" key="2">
    <source>
        <dbReference type="Proteomes" id="UP000266183"/>
    </source>
</evidence>
<reference evidence="2" key="1">
    <citation type="submission" date="2018-09" db="EMBL/GenBank/DDBJ databases">
        <title>Chryseolinea sp. KIS68-18 isolated from soil.</title>
        <authorList>
            <person name="Weon H.-Y."/>
            <person name="Kwon S.-W."/>
            <person name="Lee S.A."/>
        </authorList>
    </citation>
    <scope>NUCLEOTIDE SEQUENCE [LARGE SCALE GENOMIC DNA]</scope>
    <source>
        <strain evidence="2">KIS68-18</strain>
    </source>
</reference>
<dbReference type="AlphaFoldDB" id="A0A385SUK1"/>
<name>A0A385SUK1_9BACT</name>